<dbReference type="eggNOG" id="ENOG502TD0F">
    <property type="taxonomic scope" value="Eukaryota"/>
</dbReference>
<dbReference type="OrthoDB" id="7968664at2759"/>
<keyword evidence="1" id="KW-1133">Transmembrane helix</keyword>
<dbReference type="HOGENOM" id="CLU_112178_0_0_1"/>
<name>B4ND36_DROWI</name>
<dbReference type="AlphaFoldDB" id="B4ND36"/>
<sequence length="206" mass="24439">MFPLTMFNTHFCRFMRKNHVLDSETCDIYSIWDICPLSRWAKLNQMIHTCRLCRPEWFPFIFWLVLLLAGLGIITSLLEFLRICFCSAYQISMWRDRSYYIFGYSSLRRARFVGSYVMLSAWLLLVYGIIMVSPIYMRPWLMLHAIMIGFEMTTWLAKTILGRLTLELNMIVSLIMPILTHMMVRCVTNVFEEAIRNDVSDSLHVF</sequence>
<evidence type="ECO:0000256" key="1">
    <source>
        <dbReference type="SAM" id="Phobius"/>
    </source>
</evidence>
<dbReference type="InParanoid" id="B4ND36"/>
<feature type="transmembrane region" description="Helical" evidence="1">
    <location>
        <begin position="139"/>
        <end position="157"/>
    </location>
</feature>
<proteinExistence type="predicted"/>
<organism evidence="2 3">
    <name type="scientific">Drosophila willistoni</name>
    <name type="common">Fruit fly</name>
    <dbReference type="NCBI Taxonomy" id="7260"/>
    <lineage>
        <taxon>Eukaryota</taxon>
        <taxon>Metazoa</taxon>
        <taxon>Ecdysozoa</taxon>
        <taxon>Arthropoda</taxon>
        <taxon>Hexapoda</taxon>
        <taxon>Insecta</taxon>
        <taxon>Pterygota</taxon>
        <taxon>Neoptera</taxon>
        <taxon>Endopterygota</taxon>
        <taxon>Diptera</taxon>
        <taxon>Brachycera</taxon>
        <taxon>Muscomorpha</taxon>
        <taxon>Ephydroidea</taxon>
        <taxon>Drosophilidae</taxon>
        <taxon>Drosophila</taxon>
        <taxon>Sophophora</taxon>
    </lineage>
</organism>
<dbReference type="Proteomes" id="UP000007798">
    <property type="component" value="Unassembled WGS sequence"/>
</dbReference>
<feature type="transmembrane region" description="Helical" evidence="1">
    <location>
        <begin position="112"/>
        <end position="133"/>
    </location>
</feature>
<keyword evidence="1" id="KW-0812">Transmembrane</keyword>
<reference evidence="2 3" key="1">
    <citation type="journal article" date="2007" name="Nature">
        <title>Evolution of genes and genomes on the Drosophila phylogeny.</title>
        <authorList>
            <consortium name="Drosophila 12 Genomes Consortium"/>
            <person name="Clark A.G."/>
            <person name="Eisen M.B."/>
            <person name="Smith D.R."/>
            <person name="Bergman C.M."/>
            <person name="Oliver B."/>
            <person name="Markow T.A."/>
            <person name="Kaufman T.C."/>
            <person name="Kellis M."/>
            <person name="Gelbart W."/>
            <person name="Iyer V.N."/>
            <person name="Pollard D.A."/>
            <person name="Sackton T.B."/>
            <person name="Larracuente A.M."/>
            <person name="Singh N.D."/>
            <person name="Abad J.P."/>
            <person name="Abt D.N."/>
            <person name="Adryan B."/>
            <person name="Aguade M."/>
            <person name="Akashi H."/>
            <person name="Anderson W.W."/>
            <person name="Aquadro C.F."/>
            <person name="Ardell D.H."/>
            <person name="Arguello R."/>
            <person name="Artieri C.G."/>
            <person name="Barbash D.A."/>
            <person name="Barker D."/>
            <person name="Barsanti P."/>
            <person name="Batterham P."/>
            <person name="Batzoglou S."/>
            <person name="Begun D."/>
            <person name="Bhutkar A."/>
            <person name="Blanco E."/>
            <person name="Bosak S.A."/>
            <person name="Bradley R.K."/>
            <person name="Brand A.D."/>
            <person name="Brent M.R."/>
            <person name="Brooks A.N."/>
            <person name="Brown R.H."/>
            <person name="Butlin R.K."/>
            <person name="Caggese C."/>
            <person name="Calvi B.R."/>
            <person name="Bernardo de Carvalho A."/>
            <person name="Caspi A."/>
            <person name="Castrezana S."/>
            <person name="Celniker S.E."/>
            <person name="Chang J.L."/>
            <person name="Chapple C."/>
            <person name="Chatterji S."/>
            <person name="Chinwalla A."/>
            <person name="Civetta A."/>
            <person name="Clifton S.W."/>
            <person name="Comeron J.M."/>
            <person name="Costello J.C."/>
            <person name="Coyne J.A."/>
            <person name="Daub J."/>
            <person name="David R.G."/>
            <person name="Delcher A.L."/>
            <person name="Delehaunty K."/>
            <person name="Do C.B."/>
            <person name="Ebling H."/>
            <person name="Edwards K."/>
            <person name="Eickbush T."/>
            <person name="Evans J.D."/>
            <person name="Filipski A."/>
            <person name="Findeiss S."/>
            <person name="Freyhult E."/>
            <person name="Fulton L."/>
            <person name="Fulton R."/>
            <person name="Garcia A.C."/>
            <person name="Gardiner A."/>
            <person name="Garfield D.A."/>
            <person name="Garvin B.E."/>
            <person name="Gibson G."/>
            <person name="Gilbert D."/>
            <person name="Gnerre S."/>
            <person name="Godfrey J."/>
            <person name="Good R."/>
            <person name="Gotea V."/>
            <person name="Gravely B."/>
            <person name="Greenberg A.J."/>
            <person name="Griffiths-Jones S."/>
            <person name="Gross S."/>
            <person name="Guigo R."/>
            <person name="Gustafson E.A."/>
            <person name="Haerty W."/>
            <person name="Hahn M.W."/>
            <person name="Halligan D.L."/>
            <person name="Halpern A.L."/>
            <person name="Halter G.M."/>
            <person name="Han M.V."/>
            <person name="Heger A."/>
            <person name="Hillier L."/>
            <person name="Hinrichs A.S."/>
            <person name="Holmes I."/>
            <person name="Hoskins R.A."/>
            <person name="Hubisz M.J."/>
            <person name="Hultmark D."/>
            <person name="Huntley M.A."/>
            <person name="Jaffe D.B."/>
            <person name="Jagadeeshan S."/>
            <person name="Jeck W.R."/>
            <person name="Johnson J."/>
            <person name="Jones C.D."/>
            <person name="Jordan W.C."/>
            <person name="Karpen G.H."/>
            <person name="Kataoka E."/>
            <person name="Keightley P.D."/>
            <person name="Kheradpour P."/>
            <person name="Kirkness E.F."/>
            <person name="Koerich L.B."/>
            <person name="Kristiansen K."/>
            <person name="Kudrna D."/>
            <person name="Kulathinal R.J."/>
            <person name="Kumar S."/>
            <person name="Kwok R."/>
            <person name="Lander E."/>
            <person name="Langley C.H."/>
            <person name="Lapoint R."/>
            <person name="Lazzaro B.P."/>
            <person name="Lee S.J."/>
            <person name="Levesque L."/>
            <person name="Li R."/>
            <person name="Lin C.F."/>
            <person name="Lin M.F."/>
            <person name="Lindblad-Toh K."/>
            <person name="Llopart A."/>
            <person name="Long M."/>
            <person name="Low L."/>
            <person name="Lozovsky E."/>
            <person name="Lu J."/>
            <person name="Luo M."/>
            <person name="Machado C.A."/>
            <person name="Makalowski W."/>
            <person name="Marzo M."/>
            <person name="Matsuda M."/>
            <person name="Matzkin L."/>
            <person name="McAllister B."/>
            <person name="McBride C.S."/>
            <person name="McKernan B."/>
            <person name="McKernan K."/>
            <person name="Mendez-Lago M."/>
            <person name="Minx P."/>
            <person name="Mollenhauer M.U."/>
            <person name="Montooth K."/>
            <person name="Mount S.M."/>
            <person name="Mu X."/>
            <person name="Myers E."/>
            <person name="Negre B."/>
            <person name="Newfeld S."/>
            <person name="Nielsen R."/>
            <person name="Noor M.A."/>
            <person name="O'Grady P."/>
            <person name="Pachter L."/>
            <person name="Papaceit M."/>
            <person name="Parisi M.J."/>
            <person name="Parisi M."/>
            <person name="Parts L."/>
            <person name="Pedersen J.S."/>
            <person name="Pesole G."/>
            <person name="Phillippy A.M."/>
            <person name="Ponting C.P."/>
            <person name="Pop M."/>
            <person name="Porcelli D."/>
            <person name="Powell J.R."/>
            <person name="Prohaska S."/>
            <person name="Pruitt K."/>
            <person name="Puig M."/>
            <person name="Quesneville H."/>
            <person name="Ram K.R."/>
            <person name="Rand D."/>
            <person name="Rasmussen M.D."/>
            <person name="Reed L.K."/>
            <person name="Reenan R."/>
            <person name="Reily A."/>
            <person name="Remington K.A."/>
            <person name="Rieger T.T."/>
            <person name="Ritchie M.G."/>
            <person name="Robin C."/>
            <person name="Rogers Y.H."/>
            <person name="Rohde C."/>
            <person name="Rozas J."/>
            <person name="Rubenfield M.J."/>
            <person name="Ruiz A."/>
            <person name="Russo S."/>
            <person name="Salzberg S.L."/>
            <person name="Sanchez-Gracia A."/>
            <person name="Saranga D.J."/>
            <person name="Sato H."/>
            <person name="Schaeffer S.W."/>
            <person name="Schatz M.C."/>
            <person name="Schlenke T."/>
            <person name="Schwartz R."/>
            <person name="Segarra C."/>
            <person name="Singh R.S."/>
            <person name="Sirot L."/>
            <person name="Sirota M."/>
            <person name="Sisneros N.B."/>
            <person name="Smith C.D."/>
            <person name="Smith T.F."/>
            <person name="Spieth J."/>
            <person name="Stage D.E."/>
            <person name="Stark A."/>
            <person name="Stephan W."/>
            <person name="Strausberg R.L."/>
            <person name="Strempel S."/>
            <person name="Sturgill D."/>
            <person name="Sutton G."/>
            <person name="Sutton G.G."/>
            <person name="Tao W."/>
            <person name="Teichmann S."/>
            <person name="Tobari Y.N."/>
            <person name="Tomimura Y."/>
            <person name="Tsolas J.M."/>
            <person name="Valente V.L."/>
            <person name="Venter E."/>
            <person name="Venter J.C."/>
            <person name="Vicario S."/>
            <person name="Vieira F.G."/>
            <person name="Vilella A.J."/>
            <person name="Villasante A."/>
            <person name="Walenz B."/>
            <person name="Wang J."/>
            <person name="Wasserman M."/>
            <person name="Watts T."/>
            <person name="Wilson D."/>
            <person name="Wilson R.K."/>
            <person name="Wing R.A."/>
            <person name="Wolfner M.F."/>
            <person name="Wong A."/>
            <person name="Wong G.K."/>
            <person name="Wu C.I."/>
            <person name="Wu G."/>
            <person name="Yamamoto D."/>
            <person name="Yang H.P."/>
            <person name="Yang S.P."/>
            <person name="Yorke J.A."/>
            <person name="Yoshida K."/>
            <person name="Zdobnov E."/>
            <person name="Zhang P."/>
            <person name="Zhang Y."/>
            <person name="Zimin A.V."/>
            <person name="Baldwin J."/>
            <person name="Abdouelleil A."/>
            <person name="Abdulkadir J."/>
            <person name="Abebe A."/>
            <person name="Abera B."/>
            <person name="Abreu J."/>
            <person name="Acer S.C."/>
            <person name="Aftuck L."/>
            <person name="Alexander A."/>
            <person name="An P."/>
            <person name="Anderson E."/>
            <person name="Anderson S."/>
            <person name="Arachi H."/>
            <person name="Azer M."/>
            <person name="Bachantsang P."/>
            <person name="Barry A."/>
            <person name="Bayul T."/>
            <person name="Berlin A."/>
            <person name="Bessette D."/>
            <person name="Bloom T."/>
            <person name="Blye J."/>
            <person name="Boguslavskiy L."/>
            <person name="Bonnet C."/>
            <person name="Boukhgalter B."/>
            <person name="Bourzgui I."/>
            <person name="Brown A."/>
            <person name="Cahill P."/>
            <person name="Channer S."/>
            <person name="Cheshatsang Y."/>
            <person name="Chuda L."/>
            <person name="Citroen M."/>
            <person name="Collymore A."/>
            <person name="Cooke P."/>
            <person name="Costello M."/>
            <person name="D'Aco K."/>
            <person name="Daza R."/>
            <person name="De Haan G."/>
            <person name="DeGray S."/>
            <person name="DeMaso C."/>
            <person name="Dhargay N."/>
            <person name="Dooley K."/>
            <person name="Dooley E."/>
            <person name="Doricent M."/>
            <person name="Dorje P."/>
            <person name="Dorjee K."/>
            <person name="Dupes A."/>
            <person name="Elong R."/>
            <person name="Falk J."/>
            <person name="Farina A."/>
            <person name="Faro S."/>
            <person name="Ferguson D."/>
            <person name="Fisher S."/>
            <person name="Foley C.D."/>
            <person name="Franke A."/>
            <person name="Friedrich D."/>
            <person name="Gadbois L."/>
            <person name="Gearin G."/>
            <person name="Gearin C.R."/>
            <person name="Giannoukos G."/>
            <person name="Goode T."/>
            <person name="Graham J."/>
            <person name="Grandbois E."/>
            <person name="Grewal S."/>
            <person name="Gyaltsen K."/>
            <person name="Hafez N."/>
            <person name="Hagos B."/>
            <person name="Hall J."/>
            <person name="Henson C."/>
            <person name="Hollinger A."/>
            <person name="Honan T."/>
            <person name="Huard M.D."/>
            <person name="Hughes L."/>
            <person name="Hurhula B."/>
            <person name="Husby M.E."/>
            <person name="Kamat A."/>
            <person name="Kanga B."/>
            <person name="Kashin S."/>
            <person name="Khazanovich D."/>
            <person name="Kisner P."/>
            <person name="Lance K."/>
            <person name="Lara M."/>
            <person name="Lee W."/>
            <person name="Lennon N."/>
            <person name="Letendre F."/>
            <person name="LeVine R."/>
            <person name="Lipovsky A."/>
            <person name="Liu X."/>
            <person name="Liu J."/>
            <person name="Liu S."/>
            <person name="Lokyitsang T."/>
            <person name="Lokyitsang Y."/>
            <person name="Lubonja R."/>
            <person name="Lui A."/>
            <person name="MacDonald P."/>
            <person name="Magnisalis V."/>
            <person name="Maru K."/>
            <person name="Matthews C."/>
            <person name="McCusker W."/>
            <person name="McDonough S."/>
            <person name="Mehta T."/>
            <person name="Meldrim J."/>
            <person name="Meneus L."/>
            <person name="Mihai O."/>
            <person name="Mihalev A."/>
            <person name="Mihova T."/>
            <person name="Mittelman R."/>
            <person name="Mlenga V."/>
            <person name="Montmayeur A."/>
            <person name="Mulrain L."/>
            <person name="Navidi A."/>
            <person name="Naylor J."/>
            <person name="Negash T."/>
            <person name="Nguyen T."/>
            <person name="Nguyen N."/>
            <person name="Nicol R."/>
            <person name="Norbu C."/>
            <person name="Norbu N."/>
            <person name="Novod N."/>
            <person name="O'Neill B."/>
            <person name="Osman S."/>
            <person name="Markiewicz E."/>
            <person name="Oyono O.L."/>
            <person name="Patti C."/>
            <person name="Phunkhang P."/>
            <person name="Pierre F."/>
            <person name="Priest M."/>
            <person name="Raghuraman S."/>
            <person name="Rege F."/>
            <person name="Reyes R."/>
            <person name="Rise C."/>
            <person name="Rogov P."/>
            <person name="Ross K."/>
            <person name="Ryan E."/>
            <person name="Settipalli S."/>
            <person name="Shea T."/>
            <person name="Sherpa N."/>
            <person name="Shi L."/>
            <person name="Shih D."/>
            <person name="Sparrow T."/>
            <person name="Spaulding J."/>
            <person name="Stalker J."/>
            <person name="Stange-Thomann N."/>
            <person name="Stavropoulos S."/>
            <person name="Stone C."/>
            <person name="Strader C."/>
            <person name="Tesfaye S."/>
            <person name="Thomson T."/>
            <person name="Thoulutsang Y."/>
            <person name="Thoulutsang D."/>
            <person name="Topham K."/>
            <person name="Topping I."/>
            <person name="Tsamla T."/>
            <person name="Vassiliev H."/>
            <person name="Vo A."/>
            <person name="Wangchuk T."/>
            <person name="Wangdi T."/>
            <person name="Weiand M."/>
            <person name="Wilkinson J."/>
            <person name="Wilson A."/>
            <person name="Yadav S."/>
            <person name="Young G."/>
            <person name="Yu Q."/>
            <person name="Zembek L."/>
            <person name="Zhong D."/>
            <person name="Zimmer A."/>
            <person name="Zwirko Z."/>
            <person name="Jaffe D.B."/>
            <person name="Alvarez P."/>
            <person name="Brockman W."/>
            <person name="Butler J."/>
            <person name="Chin C."/>
            <person name="Gnerre S."/>
            <person name="Grabherr M."/>
            <person name="Kleber M."/>
            <person name="Mauceli E."/>
            <person name="MacCallum I."/>
        </authorList>
    </citation>
    <scope>NUCLEOTIDE SEQUENCE [LARGE SCALE GENOMIC DNA]</scope>
    <source>
        <strain evidence="3">Tucson 14030-0811.24</strain>
    </source>
</reference>
<dbReference type="EMBL" id="CH964239">
    <property type="protein sequence ID" value="EDW82745.2"/>
    <property type="molecule type" value="Genomic_DNA"/>
</dbReference>
<accession>B4ND36</accession>
<dbReference type="KEGG" id="dwi:6648905"/>
<gene>
    <name evidence="2" type="primary">Dwil\GK10154</name>
    <name evidence="2" type="ORF">Dwil_GK10154</name>
</gene>
<keyword evidence="1" id="KW-0472">Membrane</keyword>
<evidence type="ECO:0000313" key="2">
    <source>
        <dbReference type="EMBL" id="EDW82745.2"/>
    </source>
</evidence>
<evidence type="ECO:0000313" key="3">
    <source>
        <dbReference type="Proteomes" id="UP000007798"/>
    </source>
</evidence>
<keyword evidence="3" id="KW-1185">Reference proteome</keyword>
<feature type="transmembrane region" description="Helical" evidence="1">
    <location>
        <begin position="61"/>
        <end position="91"/>
    </location>
</feature>
<protein>
    <submittedName>
        <fullName evidence="2">Uncharacterized protein</fullName>
    </submittedName>
</protein>